<dbReference type="Proteomes" id="UP000237105">
    <property type="component" value="Unassembled WGS sequence"/>
</dbReference>
<evidence type="ECO:0000313" key="1">
    <source>
        <dbReference type="EMBL" id="PON62189.1"/>
    </source>
</evidence>
<keyword evidence="2" id="KW-1185">Reference proteome</keyword>
<evidence type="ECO:0000313" key="2">
    <source>
        <dbReference type="Proteomes" id="UP000237105"/>
    </source>
</evidence>
<name>A0A2P5CMB5_PARAD</name>
<dbReference type="AlphaFoldDB" id="A0A2P5CMB5"/>
<proteinExistence type="predicted"/>
<accession>A0A2P5CMB5</accession>
<protein>
    <submittedName>
        <fullName evidence="1">Uncharacterized protein</fullName>
    </submittedName>
</protein>
<comment type="caution">
    <text evidence="1">The sequence shown here is derived from an EMBL/GenBank/DDBJ whole genome shotgun (WGS) entry which is preliminary data.</text>
</comment>
<gene>
    <name evidence="1" type="ORF">PanWU01x14_140390</name>
</gene>
<organism evidence="1 2">
    <name type="scientific">Parasponia andersonii</name>
    <name type="common">Sponia andersonii</name>
    <dbReference type="NCBI Taxonomy" id="3476"/>
    <lineage>
        <taxon>Eukaryota</taxon>
        <taxon>Viridiplantae</taxon>
        <taxon>Streptophyta</taxon>
        <taxon>Embryophyta</taxon>
        <taxon>Tracheophyta</taxon>
        <taxon>Spermatophyta</taxon>
        <taxon>Magnoliopsida</taxon>
        <taxon>eudicotyledons</taxon>
        <taxon>Gunneridae</taxon>
        <taxon>Pentapetalae</taxon>
        <taxon>rosids</taxon>
        <taxon>fabids</taxon>
        <taxon>Rosales</taxon>
        <taxon>Cannabaceae</taxon>
        <taxon>Parasponia</taxon>
    </lineage>
</organism>
<dbReference type="EMBL" id="JXTB01000115">
    <property type="protein sequence ID" value="PON62189.1"/>
    <property type="molecule type" value="Genomic_DNA"/>
</dbReference>
<sequence>MPVNSEPLSSAVFPNVTSNGSMDQRSAFSFEIFIINNALVKTIDIGIYFNMMKVGYPYCFTLKIWILQYF</sequence>
<reference evidence="2" key="1">
    <citation type="submission" date="2016-06" db="EMBL/GenBank/DDBJ databases">
        <title>Parallel loss of symbiosis genes in relatives of nitrogen-fixing non-legume Parasponia.</title>
        <authorList>
            <person name="Van Velzen R."/>
            <person name="Holmer R."/>
            <person name="Bu F."/>
            <person name="Rutten L."/>
            <person name="Van Zeijl A."/>
            <person name="Liu W."/>
            <person name="Santuari L."/>
            <person name="Cao Q."/>
            <person name="Sharma T."/>
            <person name="Shen D."/>
            <person name="Roswanjaya Y."/>
            <person name="Wardhani T."/>
            <person name="Kalhor M.S."/>
            <person name="Jansen J."/>
            <person name="Van den Hoogen J."/>
            <person name="Gungor B."/>
            <person name="Hartog M."/>
            <person name="Hontelez J."/>
            <person name="Verver J."/>
            <person name="Yang W.-C."/>
            <person name="Schijlen E."/>
            <person name="Repin R."/>
            <person name="Schilthuizen M."/>
            <person name="Schranz E."/>
            <person name="Heidstra R."/>
            <person name="Miyata K."/>
            <person name="Fedorova E."/>
            <person name="Kohlen W."/>
            <person name="Bisseling T."/>
            <person name="Smit S."/>
            <person name="Geurts R."/>
        </authorList>
    </citation>
    <scope>NUCLEOTIDE SEQUENCE [LARGE SCALE GENOMIC DNA]</scope>
    <source>
        <strain evidence="2">cv. WU1-14</strain>
    </source>
</reference>